<accession>S4NYL2</accession>
<dbReference type="AlphaFoldDB" id="S4NYL2"/>
<protein>
    <submittedName>
        <fullName evidence="1">Uncharacterized protein</fullName>
    </submittedName>
</protein>
<reference evidence="1" key="1">
    <citation type="journal article" date="2013" name="BMC Genomics">
        <title>Unscrambling butterfly oogenesis.</title>
        <authorList>
            <person name="Carter J.M."/>
            <person name="Baker S.C."/>
            <person name="Pink R."/>
            <person name="Carter D.R."/>
            <person name="Collins A."/>
            <person name="Tomlin J."/>
            <person name="Gibbs M."/>
            <person name="Breuker C.J."/>
        </authorList>
    </citation>
    <scope>NUCLEOTIDE SEQUENCE</scope>
    <source>
        <tissue evidence="1">Ovary</tissue>
    </source>
</reference>
<reference evidence="1" key="2">
    <citation type="submission" date="2013-05" db="EMBL/GenBank/DDBJ databases">
        <authorList>
            <person name="Carter J.-M."/>
            <person name="Baker S.C."/>
            <person name="Pink R."/>
            <person name="Carter D.R.F."/>
            <person name="Collins A."/>
            <person name="Tomlin J."/>
            <person name="Gibbs M."/>
            <person name="Breuker C.J."/>
        </authorList>
    </citation>
    <scope>NUCLEOTIDE SEQUENCE</scope>
    <source>
        <tissue evidence="1">Ovary</tissue>
    </source>
</reference>
<sequence>MQIAALCPSTSSSVGIKTHMPVICVGNHALLGGSSIVTLSSTTTIGGINTVPTTSGCTVQIMVLQVNMTVEQVPNVFKTVQIA</sequence>
<feature type="non-terminal residue" evidence="1">
    <location>
        <position position="83"/>
    </location>
</feature>
<name>S4NYL2_9NEOP</name>
<organism evidence="1">
    <name type="scientific">Pararge aegeria</name>
    <name type="common">speckled wood butterfly</name>
    <dbReference type="NCBI Taxonomy" id="116150"/>
    <lineage>
        <taxon>Eukaryota</taxon>
        <taxon>Metazoa</taxon>
        <taxon>Ecdysozoa</taxon>
        <taxon>Arthropoda</taxon>
        <taxon>Hexapoda</taxon>
        <taxon>Insecta</taxon>
        <taxon>Pterygota</taxon>
        <taxon>Neoptera</taxon>
        <taxon>Endopterygota</taxon>
        <taxon>Lepidoptera</taxon>
        <taxon>Glossata</taxon>
        <taxon>Ditrysia</taxon>
        <taxon>Papilionoidea</taxon>
        <taxon>Nymphalidae</taxon>
        <taxon>Satyrinae</taxon>
        <taxon>Satyrini</taxon>
        <taxon>Parargina</taxon>
        <taxon>Pararge</taxon>
    </lineage>
</organism>
<proteinExistence type="predicted"/>
<dbReference type="EMBL" id="GAIX01010156">
    <property type="protein sequence ID" value="JAA82404.1"/>
    <property type="molecule type" value="Transcribed_RNA"/>
</dbReference>
<evidence type="ECO:0000313" key="1">
    <source>
        <dbReference type="EMBL" id="JAA82404.1"/>
    </source>
</evidence>